<dbReference type="GO" id="GO:0005975">
    <property type="term" value="P:carbohydrate metabolic process"/>
    <property type="evidence" value="ECO:0007669"/>
    <property type="project" value="UniProtKB-ARBA"/>
</dbReference>
<evidence type="ECO:0000256" key="4">
    <source>
        <dbReference type="ARBA" id="ARBA00022525"/>
    </source>
</evidence>
<keyword evidence="9" id="KW-1185">Reference proteome</keyword>
<evidence type="ECO:0000313" key="8">
    <source>
        <dbReference type="EMBL" id="GIG08668.1"/>
    </source>
</evidence>
<evidence type="ECO:0000256" key="2">
    <source>
        <dbReference type="ARBA" id="ARBA00007257"/>
    </source>
</evidence>
<dbReference type="Proteomes" id="UP000630887">
    <property type="component" value="Unassembled WGS sequence"/>
</dbReference>
<dbReference type="PANTHER" id="PTHR36108">
    <property type="entry name" value="COLOSSIN-B-RELATED"/>
    <property type="match status" value="1"/>
</dbReference>
<evidence type="ECO:0000256" key="6">
    <source>
        <dbReference type="ARBA" id="ARBA00030238"/>
    </source>
</evidence>
<feature type="signal peptide" evidence="7">
    <location>
        <begin position="1"/>
        <end position="19"/>
    </location>
</feature>
<sequence length="667" mass="68501">MLALALAIGTLGLAAPAQAADTGSIVGQLTDGGQPVNGASVQATAVDGDGWGYASTDAGGHYQLTDLPAGAYRVRFDVDGRPGQYAFGQVNYTSAALITVPAGGQATVDDALLPTGTITGTFRDRAGNGMAVSVRADSADGEGASGYADADGHYTLRVLPGSYRLSFEIASGVYQYAPGAIGYDGAVVYPVAVGQTVTVDDTKLPTGSIAGRFTDRDGTGIGDVQVQVSSQSGPSYSATTDGAGDYRIDDVFVSDDYTVAFHSWERQFSQHAYGKIDSADATEFAVTADAVTRVDDTLLPTGTVHFTVTDALTGAPIPAFYAEAGMVNTSGTDGQATLAGVTVGQQHVFVSADGYLGGHATVTVTDGATTEAVVALTPVATVTTTVVDARTGAPVAGFCVQPVVPTDLYLGEGCSRSDSEGKVSIDGLRAGAYQLFAYAPRYTQDTSPYGAQWVTADGGTGTQTLAAVITAVAGQTVAAPTVKLDRRGVLTGTIRAADGTPAKNAYVSFGNFHYHSGDGGITFPAAADGAYTVDFLGPYLWPLHFYAADHAPQWSGNSGGRSGATKVKVRAGKTVVYDIQLLKGTKVTVNSPQSGAFVAYHAATGETSGRCGAWPAMTCEMLVLGPQKVRFKIWGSEEDFWYGGADFATATSVSIPATGTLTVNVTR</sequence>
<evidence type="ECO:0000256" key="1">
    <source>
        <dbReference type="ARBA" id="ARBA00000548"/>
    </source>
</evidence>
<dbReference type="GO" id="GO:0004556">
    <property type="term" value="F:alpha-amylase activity"/>
    <property type="evidence" value="ECO:0007669"/>
    <property type="project" value="UniProtKB-EC"/>
</dbReference>
<protein>
    <recommendedName>
        <fullName evidence="3">alpha-amylase</fullName>
        <ecNumber evidence="3">3.2.1.1</ecNumber>
    </recommendedName>
    <alternativeName>
        <fullName evidence="6">1,4-alpha-D-glucan glucanohydrolase</fullName>
    </alternativeName>
</protein>
<dbReference type="GO" id="GO:0030246">
    <property type="term" value="F:carbohydrate binding"/>
    <property type="evidence" value="ECO:0007669"/>
    <property type="project" value="InterPro"/>
</dbReference>
<reference evidence="8 9" key="1">
    <citation type="submission" date="2021-01" db="EMBL/GenBank/DDBJ databases">
        <title>Whole genome shotgun sequence of Catellatospora coxensis NBRC 107359.</title>
        <authorList>
            <person name="Komaki H."/>
            <person name="Tamura T."/>
        </authorList>
    </citation>
    <scope>NUCLEOTIDE SEQUENCE [LARGE SCALE GENOMIC DNA]</scope>
    <source>
        <strain evidence="8 9">NBRC 107359</strain>
    </source>
</reference>
<dbReference type="Gene3D" id="2.60.40.10">
    <property type="entry name" value="Immunoglobulins"/>
    <property type="match status" value="2"/>
</dbReference>
<dbReference type="Pfam" id="PF13620">
    <property type="entry name" value="CarboxypepD_reg"/>
    <property type="match status" value="1"/>
</dbReference>
<name>A0A8J3KYQ6_9ACTN</name>
<evidence type="ECO:0000256" key="5">
    <source>
        <dbReference type="ARBA" id="ARBA00022729"/>
    </source>
</evidence>
<proteinExistence type="inferred from homology"/>
<dbReference type="AlphaFoldDB" id="A0A8J3KYQ6"/>
<dbReference type="EMBL" id="BONI01000051">
    <property type="protein sequence ID" value="GIG08668.1"/>
    <property type="molecule type" value="Genomic_DNA"/>
</dbReference>
<keyword evidence="4" id="KW-0964">Secreted</keyword>
<feature type="chain" id="PRO_5035220253" description="alpha-amylase" evidence="7">
    <location>
        <begin position="20"/>
        <end position="667"/>
    </location>
</feature>
<dbReference type="EC" id="3.2.1.1" evidence="3"/>
<dbReference type="Gene3D" id="2.60.40.1120">
    <property type="entry name" value="Carboxypeptidase-like, regulatory domain"/>
    <property type="match status" value="2"/>
</dbReference>
<organism evidence="8 9">
    <name type="scientific">Catellatospora coxensis</name>
    <dbReference type="NCBI Taxonomy" id="310354"/>
    <lineage>
        <taxon>Bacteria</taxon>
        <taxon>Bacillati</taxon>
        <taxon>Actinomycetota</taxon>
        <taxon>Actinomycetes</taxon>
        <taxon>Micromonosporales</taxon>
        <taxon>Micromonosporaceae</taxon>
        <taxon>Catellatospora</taxon>
    </lineage>
</organism>
<comment type="similarity">
    <text evidence="2">Belongs to the serine-aspartate repeat-containing protein (SDr) family.</text>
</comment>
<dbReference type="InterPro" id="IPR013784">
    <property type="entry name" value="Carb-bd-like_fold"/>
</dbReference>
<dbReference type="InterPro" id="IPR013783">
    <property type="entry name" value="Ig-like_fold"/>
</dbReference>
<comment type="catalytic activity">
    <reaction evidence="1">
        <text>Endohydrolysis of (1-&gt;4)-alpha-D-glucosidic linkages in polysaccharides containing three or more (1-&gt;4)-alpha-linked D-glucose units.</text>
        <dbReference type="EC" id="3.2.1.1"/>
    </reaction>
</comment>
<dbReference type="SUPFAM" id="SSF49452">
    <property type="entry name" value="Starch-binding domain-like"/>
    <property type="match status" value="4"/>
</dbReference>
<accession>A0A8J3KYQ6</accession>
<dbReference type="PANTHER" id="PTHR36108:SF13">
    <property type="entry name" value="COLOSSIN-B-RELATED"/>
    <property type="match status" value="1"/>
</dbReference>
<evidence type="ECO:0000256" key="3">
    <source>
        <dbReference type="ARBA" id="ARBA00012595"/>
    </source>
</evidence>
<keyword evidence="5 7" id="KW-0732">Signal</keyword>
<evidence type="ECO:0000313" key="9">
    <source>
        <dbReference type="Proteomes" id="UP000630887"/>
    </source>
</evidence>
<evidence type="ECO:0000256" key="7">
    <source>
        <dbReference type="SAM" id="SignalP"/>
    </source>
</evidence>
<comment type="caution">
    <text evidence="8">The sequence shown here is derived from an EMBL/GenBank/DDBJ whole genome shotgun (WGS) entry which is preliminary data.</text>
</comment>
<gene>
    <name evidence="8" type="ORF">Cco03nite_53680</name>
</gene>